<sequence length="335" mass="37963">MSFTADIYKGILSDISAGSSWSCPFATRLVKFNNGIMIAFAVNIATKMRSVFLSVTSEVSKNRFPHCKGIEIKTASLPEYGVNIPFVGLFQLPASDSNIFEIVVEDLRVQLKFADHIEESLFVIIRTLKKWKDFFAADKELLMSEERQQGLYGELLFLSECLDSQGVDAVLHWAGCDDETHDFYFGPHAVEVKTTSAQAPYFASISSEYQLDKDDISGMLFLRFYALRKSHSGGESLSERIADIRSRLCEDTSLLQKFEEKLKKYGYFDEAADYYTAGYFPRDLYCFAVDSDFPKITKETVPLGVTDLRYRINIMLCMPFAQDIKSVFEVLKGVT</sequence>
<accession>E8LID0</accession>
<reference evidence="1 2" key="1">
    <citation type="submission" date="2011-01" db="EMBL/GenBank/DDBJ databases">
        <authorList>
            <person name="Weinstock G."/>
            <person name="Sodergren E."/>
            <person name="Clifton S."/>
            <person name="Fulton L."/>
            <person name="Fulton B."/>
            <person name="Courtney L."/>
            <person name="Fronick C."/>
            <person name="Harrison M."/>
            <person name="Strong C."/>
            <person name="Farmer C."/>
            <person name="Delahaunty K."/>
            <person name="Markovic C."/>
            <person name="Hall O."/>
            <person name="Minx P."/>
            <person name="Tomlinson C."/>
            <person name="Mitreva M."/>
            <person name="Hou S."/>
            <person name="Chen J."/>
            <person name="Wollam A."/>
            <person name="Pepin K.H."/>
            <person name="Johnson M."/>
            <person name="Bhonagiri V."/>
            <person name="Zhang X."/>
            <person name="Suruliraj S."/>
            <person name="Warren W."/>
            <person name="Chinwalla A."/>
            <person name="Mardis E.R."/>
            <person name="Wilson R.K."/>
        </authorList>
    </citation>
    <scope>NUCLEOTIDE SEQUENCE [LARGE SCALE GENOMIC DNA]</scope>
    <source>
        <strain evidence="2">DSM 22608 / JCM 16073 / KCTC 15190 / YIT 12066</strain>
    </source>
</reference>
<dbReference type="EMBL" id="AEVO01000019">
    <property type="protein sequence ID" value="EFY07719.1"/>
    <property type="molecule type" value="Genomic_DNA"/>
</dbReference>
<comment type="caution">
    <text evidence="1">The sequence shown here is derived from an EMBL/GenBank/DDBJ whole genome shotgun (WGS) entry which is preliminary data.</text>
</comment>
<dbReference type="RefSeq" id="WP_009142668.1">
    <property type="nucleotide sequence ID" value="NZ_GL830957.1"/>
</dbReference>
<gene>
    <name evidence="1" type="ORF">HMPREF9444_00447</name>
</gene>
<evidence type="ECO:0000313" key="1">
    <source>
        <dbReference type="EMBL" id="EFY07719.1"/>
    </source>
</evidence>
<keyword evidence="2" id="KW-1185">Reference proteome</keyword>
<organism evidence="1 2">
    <name type="scientific">Succinatimonas hippei (strain DSM 22608 / JCM 16073 / KCTC 15190 / YIT 12066)</name>
    <dbReference type="NCBI Taxonomy" id="762983"/>
    <lineage>
        <taxon>Bacteria</taxon>
        <taxon>Pseudomonadati</taxon>
        <taxon>Pseudomonadota</taxon>
        <taxon>Gammaproteobacteria</taxon>
        <taxon>Aeromonadales</taxon>
        <taxon>Succinivibrionaceae</taxon>
        <taxon>Succinatimonas</taxon>
    </lineage>
</organism>
<dbReference type="Pfam" id="PF14390">
    <property type="entry name" value="DUF4420"/>
    <property type="match status" value="1"/>
</dbReference>
<protein>
    <recommendedName>
        <fullName evidence="3">PD-(D/E)XK motif protein</fullName>
    </recommendedName>
</protein>
<dbReference type="Proteomes" id="UP000018458">
    <property type="component" value="Unassembled WGS sequence"/>
</dbReference>
<dbReference type="HOGENOM" id="CLU_069764_1_0_6"/>
<dbReference type="STRING" id="762983.HMPREF9444_00447"/>
<dbReference type="InterPro" id="IPR025534">
    <property type="entry name" value="DUF4420"/>
</dbReference>
<name>E8LID0_SUCHY</name>
<evidence type="ECO:0000313" key="2">
    <source>
        <dbReference type="Proteomes" id="UP000018458"/>
    </source>
</evidence>
<dbReference type="AlphaFoldDB" id="E8LID0"/>
<evidence type="ECO:0008006" key="3">
    <source>
        <dbReference type="Google" id="ProtNLM"/>
    </source>
</evidence>
<proteinExistence type="predicted"/>
<dbReference type="eggNOG" id="ENOG502Z9WJ">
    <property type="taxonomic scope" value="Bacteria"/>
</dbReference>